<dbReference type="GO" id="GO:0009116">
    <property type="term" value="P:nucleoside metabolic process"/>
    <property type="evidence" value="ECO:0007669"/>
    <property type="project" value="InterPro"/>
</dbReference>
<evidence type="ECO:0000256" key="7">
    <source>
        <dbReference type="PIRNR" id="PIRNR000477"/>
    </source>
</evidence>
<dbReference type="UniPathway" id="UPA00606"/>
<dbReference type="AlphaFoldDB" id="A0A8H3I7Q7"/>
<gene>
    <name evidence="10" type="ORF">IMSHALPRED_004202</name>
</gene>
<comment type="pathway">
    <text evidence="2 7">Purine metabolism; purine nucleoside salvage.</text>
</comment>
<evidence type="ECO:0000313" key="10">
    <source>
        <dbReference type="EMBL" id="CAF9906425.1"/>
    </source>
</evidence>
<comment type="function">
    <text evidence="6">The purine nucleoside phosphorylases catalyze the phosphorolytic breakdown of the N-glycosidic bond in the beta-(deoxy)ribonucleoside molecules, with the formation of the corresponding free purine bases and pentose-1-phosphate. Cleaves guanosine and inosine.</text>
</comment>
<dbReference type="GO" id="GO:0004731">
    <property type="term" value="F:purine-nucleoside phosphorylase activity"/>
    <property type="evidence" value="ECO:0007669"/>
    <property type="project" value="UniProtKB-EC"/>
</dbReference>
<evidence type="ECO:0000256" key="6">
    <source>
        <dbReference type="ARBA" id="ARBA00058131"/>
    </source>
</evidence>
<feature type="binding site" evidence="8">
    <location>
        <position position="253"/>
    </location>
    <ligand>
        <name>a purine D-ribonucleoside</name>
        <dbReference type="ChEBI" id="CHEBI:142355"/>
    </ligand>
</feature>
<dbReference type="SUPFAM" id="SSF53167">
    <property type="entry name" value="Purine and uridine phosphorylases"/>
    <property type="match status" value="1"/>
</dbReference>
<comment type="similarity">
    <text evidence="3 7">Belongs to the PNP/MTAP phosphorylase family.</text>
</comment>
<dbReference type="PIRSF" id="PIRSF000477">
    <property type="entry name" value="PurNPase"/>
    <property type="match status" value="1"/>
</dbReference>
<dbReference type="InterPro" id="IPR011268">
    <property type="entry name" value="Purine_phosphorylase"/>
</dbReference>
<dbReference type="Proteomes" id="UP000664534">
    <property type="component" value="Unassembled WGS sequence"/>
</dbReference>
<dbReference type="InterPro" id="IPR035994">
    <property type="entry name" value="Nucleoside_phosphorylase_sf"/>
</dbReference>
<comment type="caution">
    <text evidence="10">The sequence shown here is derived from an EMBL/GenBank/DDBJ whole genome shotgun (WGS) entry which is preliminary data.</text>
</comment>
<sequence>MENATSQRIAEALHYLQAKVPPKLQQPIIGIICGSGLNGLAEAVLPEPRFETLYTDIPHFPPSTVQGHAGKLLFGVFEPDALPVVLMVGRIHFYEGHSIQSITFPVRLMKRLGVDTIIVTNAAGGLNEDYAVGDLMVLNDHINLAGLAGIHPLRGPNADDFGVRFPALSDAYDLDLRRLVHHLWKELDRDAGSTRRLREGTYAFVGGPSYETRAECRILRRLGADVVGMSTVPEIIAARHCNMRVLAISLVTNNALLEAGPRGDDVQIQGSSRQDLTKAIQEGRANHDEVIDAGKKAAREVQVSRTAPNQGIII</sequence>
<feature type="domain" description="Nucleoside phosphorylase" evidence="9">
    <location>
        <begin position="29"/>
        <end position="262"/>
    </location>
</feature>
<feature type="binding site" evidence="8">
    <location>
        <position position="68"/>
    </location>
    <ligand>
        <name>phosphate</name>
        <dbReference type="ChEBI" id="CHEBI:43474"/>
    </ligand>
</feature>
<dbReference type="Pfam" id="PF01048">
    <property type="entry name" value="PNP_UDP_1"/>
    <property type="match status" value="1"/>
</dbReference>
<dbReference type="OrthoDB" id="10261782at2759"/>
<dbReference type="NCBIfam" id="NF006054">
    <property type="entry name" value="PRK08202.1"/>
    <property type="match status" value="1"/>
</dbReference>
<organism evidence="10 11">
    <name type="scientific">Imshaugia aleurites</name>
    <dbReference type="NCBI Taxonomy" id="172621"/>
    <lineage>
        <taxon>Eukaryota</taxon>
        <taxon>Fungi</taxon>
        <taxon>Dikarya</taxon>
        <taxon>Ascomycota</taxon>
        <taxon>Pezizomycotina</taxon>
        <taxon>Lecanoromycetes</taxon>
        <taxon>OSLEUM clade</taxon>
        <taxon>Lecanoromycetidae</taxon>
        <taxon>Lecanorales</taxon>
        <taxon>Lecanorineae</taxon>
        <taxon>Parmeliaceae</taxon>
        <taxon>Imshaugia</taxon>
    </lineage>
</organism>
<accession>A0A8H3I7Q7</accession>
<keyword evidence="11" id="KW-1185">Reference proteome</keyword>
<evidence type="ECO:0000256" key="5">
    <source>
        <dbReference type="ARBA" id="ARBA00022679"/>
    </source>
</evidence>
<dbReference type="NCBIfam" id="TIGR01697">
    <property type="entry name" value="PNPH-PUNA-XAPA"/>
    <property type="match status" value="1"/>
</dbReference>
<dbReference type="EC" id="2.4.2.1" evidence="7"/>
<reference evidence="10" key="1">
    <citation type="submission" date="2021-03" db="EMBL/GenBank/DDBJ databases">
        <authorList>
            <person name="Tagirdzhanova G."/>
        </authorList>
    </citation>
    <scope>NUCLEOTIDE SEQUENCE</scope>
</reference>
<dbReference type="PANTHER" id="PTHR11904:SF9">
    <property type="entry name" value="PURINE NUCLEOSIDE PHOSPHORYLASE-RELATED"/>
    <property type="match status" value="1"/>
</dbReference>
<keyword evidence="5 7" id="KW-0808">Transferase</keyword>
<feature type="binding site" evidence="8">
    <location>
        <position position="122"/>
    </location>
    <ligand>
        <name>phosphate</name>
        <dbReference type="ChEBI" id="CHEBI:43474"/>
    </ligand>
</feature>
<proteinExistence type="inferred from homology"/>
<protein>
    <recommendedName>
        <fullName evidence="7">Purine nucleoside phosphorylase</fullName>
        <ecNumber evidence="7">2.4.2.1</ecNumber>
    </recommendedName>
    <alternativeName>
        <fullName evidence="7">Inosine-guanosine phosphorylase</fullName>
    </alternativeName>
</protein>
<feature type="binding site" evidence="8">
    <location>
        <begin position="90"/>
        <end position="92"/>
    </location>
    <ligand>
        <name>phosphate</name>
        <dbReference type="ChEBI" id="CHEBI:43474"/>
    </ligand>
</feature>
<evidence type="ECO:0000256" key="1">
    <source>
        <dbReference type="ARBA" id="ARBA00000755"/>
    </source>
</evidence>
<keyword evidence="4 7" id="KW-0328">Glycosyltransferase</keyword>
<dbReference type="InterPro" id="IPR000845">
    <property type="entry name" value="Nucleoside_phosphorylase_d"/>
</dbReference>
<dbReference type="PANTHER" id="PTHR11904">
    <property type="entry name" value="METHYLTHIOADENOSINE/PURINE NUCLEOSIDE PHOSPHORYLASE"/>
    <property type="match status" value="1"/>
</dbReference>
<dbReference type="GO" id="GO:0005737">
    <property type="term" value="C:cytoplasm"/>
    <property type="evidence" value="ECO:0007669"/>
    <property type="project" value="TreeGrafter"/>
</dbReference>
<dbReference type="FunFam" id="3.40.50.1580:FF:000004">
    <property type="entry name" value="Purine nucleoside phosphorylase"/>
    <property type="match status" value="1"/>
</dbReference>
<feature type="binding site" evidence="8">
    <location>
        <position position="230"/>
    </location>
    <ligand>
        <name>phosphate</name>
        <dbReference type="ChEBI" id="CHEBI:43474"/>
    </ligand>
</feature>
<dbReference type="Gene3D" id="3.40.50.1580">
    <property type="entry name" value="Nucleoside phosphorylase domain"/>
    <property type="match status" value="1"/>
</dbReference>
<evidence type="ECO:0000256" key="3">
    <source>
        <dbReference type="ARBA" id="ARBA00006751"/>
    </source>
</evidence>
<evidence type="ECO:0000256" key="2">
    <source>
        <dbReference type="ARBA" id="ARBA00005058"/>
    </source>
</evidence>
<dbReference type="EMBL" id="CAJPDT010000002">
    <property type="protein sequence ID" value="CAF9906425.1"/>
    <property type="molecule type" value="Genomic_DNA"/>
</dbReference>
<dbReference type="CDD" id="cd09009">
    <property type="entry name" value="PNP-EcPNPII_like"/>
    <property type="match status" value="1"/>
</dbReference>
<name>A0A8H3I7Q7_9LECA</name>
<evidence type="ECO:0000259" key="9">
    <source>
        <dbReference type="Pfam" id="PF01048"/>
    </source>
</evidence>
<comment type="catalytic activity">
    <reaction evidence="1">
        <text>a purine D-ribonucleoside + phosphate = a purine nucleobase + alpha-D-ribose 1-phosphate</text>
        <dbReference type="Rhea" id="RHEA:19805"/>
        <dbReference type="ChEBI" id="CHEBI:26386"/>
        <dbReference type="ChEBI" id="CHEBI:43474"/>
        <dbReference type="ChEBI" id="CHEBI:57720"/>
        <dbReference type="ChEBI" id="CHEBI:142355"/>
        <dbReference type="EC" id="2.4.2.1"/>
    </reaction>
</comment>
<feature type="binding site" evidence="8">
    <location>
        <position position="35"/>
    </location>
    <ligand>
        <name>phosphate</name>
        <dbReference type="ChEBI" id="CHEBI:43474"/>
    </ligand>
</feature>
<evidence type="ECO:0000256" key="4">
    <source>
        <dbReference type="ARBA" id="ARBA00022676"/>
    </source>
</evidence>
<evidence type="ECO:0000256" key="8">
    <source>
        <dbReference type="PIRSR" id="PIRSR000477-2"/>
    </source>
</evidence>
<evidence type="ECO:0000313" key="11">
    <source>
        <dbReference type="Proteomes" id="UP000664534"/>
    </source>
</evidence>
<feature type="binding site" evidence="8">
    <location>
        <position position="211"/>
    </location>
    <ligand>
        <name>a purine D-ribonucleoside</name>
        <dbReference type="ChEBI" id="CHEBI:142355"/>
    </ligand>
</feature>